<dbReference type="SUPFAM" id="SSF53335">
    <property type="entry name" value="S-adenosyl-L-methionine-dependent methyltransferases"/>
    <property type="match status" value="1"/>
</dbReference>
<keyword evidence="1 4" id="KW-0489">Methyltransferase</keyword>
<gene>
    <name evidence="4" type="ORF">CX802_09720</name>
</gene>
<name>A0A825BE89_CAMFE</name>
<evidence type="ECO:0000256" key="2">
    <source>
        <dbReference type="ARBA" id="ARBA00022679"/>
    </source>
</evidence>
<dbReference type="GO" id="GO:0043565">
    <property type="term" value="F:sequence-specific DNA binding"/>
    <property type="evidence" value="ECO:0007669"/>
    <property type="project" value="TreeGrafter"/>
</dbReference>
<dbReference type="EMBL" id="AABTCC010000090">
    <property type="protein sequence ID" value="EAI8860098.1"/>
    <property type="molecule type" value="Genomic_DNA"/>
</dbReference>
<keyword evidence="3" id="KW-0949">S-adenosyl-L-methionine</keyword>
<dbReference type="GO" id="GO:0006298">
    <property type="term" value="P:mismatch repair"/>
    <property type="evidence" value="ECO:0007669"/>
    <property type="project" value="TreeGrafter"/>
</dbReference>
<dbReference type="PRINTS" id="PR00505">
    <property type="entry name" value="D12N6MTFRASE"/>
</dbReference>
<feature type="non-terminal residue" evidence="4">
    <location>
        <position position="111"/>
    </location>
</feature>
<proteinExistence type="predicted"/>
<dbReference type="GO" id="GO:0032259">
    <property type="term" value="P:methylation"/>
    <property type="evidence" value="ECO:0007669"/>
    <property type="project" value="UniProtKB-KW"/>
</dbReference>
<dbReference type="PANTHER" id="PTHR30481">
    <property type="entry name" value="DNA ADENINE METHYLASE"/>
    <property type="match status" value="1"/>
</dbReference>
<dbReference type="Proteomes" id="UP000535509">
    <property type="component" value="Unassembled WGS sequence"/>
</dbReference>
<sequence length="111" mass="12749">MQRTTLKAPFGWVGGKALLAKEIIPLMPEHSRYVEVFGGALSVFYQKEPSKIEIVNDINSDLINLHRIIRNRPASLQAELNSLFRSRELFFDIKNGKIKPKNDIQKAAFYF</sequence>
<dbReference type="InterPro" id="IPR029063">
    <property type="entry name" value="SAM-dependent_MTases_sf"/>
</dbReference>
<evidence type="ECO:0000313" key="5">
    <source>
        <dbReference type="Proteomes" id="UP000535509"/>
    </source>
</evidence>
<keyword evidence="2" id="KW-0808">Transferase</keyword>
<dbReference type="GO" id="GO:0009307">
    <property type="term" value="P:DNA restriction-modification system"/>
    <property type="evidence" value="ECO:0007669"/>
    <property type="project" value="InterPro"/>
</dbReference>
<protein>
    <submittedName>
        <fullName evidence="4">DNA adenine methylase</fullName>
    </submittedName>
</protein>
<evidence type="ECO:0000256" key="3">
    <source>
        <dbReference type="ARBA" id="ARBA00022691"/>
    </source>
</evidence>
<dbReference type="GO" id="GO:1904047">
    <property type="term" value="F:S-adenosyl-L-methionine binding"/>
    <property type="evidence" value="ECO:0007669"/>
    <property type="project" value="TreeGrafter"/>
</dbReference>
<keyword evidence="5" id="KW-1185">Reference proteome</keyword>
<evidence type="ECO:0000256" key="1">
    <source>
        <dbReference type="ARBA" id="ARBA00022603"/>
    </source>
</evidence>
<comment type="caution">
    <text evidence="4">The sequence shown here is derived from an EMBL/GenBank/DDBJ whole genome shotgun (WGS) entry which is preliminary data.</text>
</comment>
<dbReference type="Gene3D" id="3.40.50.150">
    <property type="entry name" value="Vaccinia Virus protein VP39"/>
    <property type="match status" value="1"/>
</dbReference>
<reference evidence="4 5" key="1">
    <citation type="submission" date="2018-06" db="EMBL/GenBank/DDBJ databases">
        <authorList>
            <consortium name="PulseNet: The National Subtyping Network for Foodborne Disease Surveillance"/>
            <person name="Tarr C.L."/>
            <person name="Trees E."/>
            <person name="Katz L.S."/>
            <person name="Carleton-Romer H.A."/>
            <person name="Stroika S."/>
            <person name="Kucerova Z."/>
            <person name="Roache K.F."/>
            <person name="Sabol A.L."/>
            <person name="Besser J."/>
            <person name="Gerner-Smidt P."/>
        </authorList>
    </citation>
    <scope>NUCLEOTIDE SEQUENCE [LARGE SCALE GENOMIC DNA]</scope>
    <source>
        <strain evidence="4 5">PNUSAC001503</strain>
    </source>
</reference>
<dbReference type="AlphaFoldDB" id="A0A825BE89"/>
<dbReference type="InterPro" id="IPR012327">
    <property type="entry name" value="MeTrfase_D12"/>
</dbReference>
<evidence type="ECO:0000313" key="4">
    <source>
        <dbReference type="EMBL" id="EAI8860098.1"/>
    </source>
</evidence>
<dbReference type="Pfam" id="PF02086">
    <property type="entry name" value="MethyltransfD12"/>
    <property type="match status" value="1"/>
</dbReference>
<accession>A0A825BE89</accession>
<dbReference type="GO" id="GO:0009007">
    <property type="term" value="F:site-specific DNA-methyltransferase (adenine-specific) activity"/>
    <property type="evidence" value="ECO:0007669"/>
    <property type="project" value="UniProtKB-EC"/>
</dbReference>
<organism evidence="4 5">
    <name type="scientific">Campylobacter fetus</name>
    <dbReference type="NCBI Taxonomy" id="196"/>
    <lineage>
        <taxon>Bacteria</taxon>
        <taxon>Pseudomonadati</taxon>
        <taxon>Campylobacterota</taxon>
        <taxon>Epsilonproteobacteria</taxon>
        <taxon>Campylobacterales</taxon>
        <taxon>Campylobacteraceae</taxon>
        <taxon>Campylobacter</taxon>
    </lineage>
</organism>